<organism evidence="6 7">
    <name type="scientific">Sphaerosporella brunnea</name>
    <dbReference type="NCBI Taxonomy" id="1250544"/>
    <lineage>
        <taxon>Eukaryota</taxon>
        <taxon>Fungi</taxon>
        <taxon>Dikarya</taxon>
        <taxon>Ascomycota</taxon>
        <taxon>Pezizomycotina</taxon>
        <taxon>Pezizomycetes</taxon>
        <taxon>Pezizales</taxon>
        <taxon>Pyronemataceae</taxon>
        <taxon>Sphaerosporella</taxon>
    </lineage>
</organism>
<dbReference type="GO" id="GO:0031124">
    <property type="term" value="P:mRNA 3'-end processing"/>
    <property type="evidence" value="ECO:0007669"/>
    <property type="project" value="InterPro"/>
</dbReference>
<dbReference type="PANTHER" id="PTHR45735">
    <property type="entry name" value="CLEAVAGE STIMULATION FACTOR SUBUNIT 2"/>
    <property type="match status" value="1"/>
</dbReference>
<name>A0A5J5EY95_9PEZI</name>
<keyword evidence="2" id="KW-0539">Nucleus</keyword>
<dbReference type="AlphaFoldDB" id="A0A5J5EY95"/>
<evidence type="ECO:0000256" key="4">
    <source>
        <dbReference type="SAM" id="MobiDB-lite"/>
    </source>
</evidence>
<feature type="compositionally biased region" description="Low complexity" evidence="4">
    <location>
        <begin position="209"/>
        <end position="219"/>
    </location>
</feature>
<dbReference type="SUPFAM" id="SSF54928">
    <property type="entry name" value="RNA-binding domain, RBD"/>
    <property type="match status" value="1"/>
</dbReference>
<dbReference type="InterPro" id="IPR035979">
    <property type="entry name" value="RBD_domain_sf"/>
</dbReference>
<accession>A0A5J5EY95</accession>
<dbReference type="EMBL" id="VXIS01000079">
    <property type="protein sequence ID" value="KAA8907446.1"/>
    <property type="molecule type" value="Genomic_DNA"/>
</dbReference>
<dbReference type="OrthoDB" id="272703at2759"/>
<dbReference type="CDD" id="cd12398">
    <property type="entry name" value="RRM_CSTF2_RNA15_like"/>
    <property type="match status" value="1"/>
</dbReference>
<dbReference type="PROSITE" id="PS50102">
    <property type="entry name" value="RRM"/>
    <property type="match status" value="1"/>
</dbReference>
<evidence type="ECO:0000313" key="7">
    <source>
        <dbReference type="Proteomes" id="UP000326924"/>
    </source>
</evidence>
<dbReference type="InParanoid" id="A0A5J5EY95"/>
<sequence length="274" mass="29397">MPPPNPTDARAAGKIVFVGNIPYGLTEEQITEIFGSAGRVLSFRLVYDRETGRPKGFGFAEYSDAETAASAVRNLDNYEIMGRKLRVDFSHEGAAPEDYVPTPPAPVVSSTPALPAGVDIPGGITAPDAISTTLKQLPAPQLLEILGQMKTLVSQDPVKATELLRQAPQLSYAIFQALLLMNLVDTSVLTQVIEGSAATAPPPVPTPQQQPQQQYYATPTPAPPVAPVPMAQDRHQLLQSVMHLTPEQIAAFPPEQQQQIMYLKQSLLAQGGAL</sequence>
<dbReference type="Gene3D" id="1.25.40.630">
    <property type="match status" value="1"/>
</dbReference>
<dbReference type="Pfam" id="PF14327">
    <property type="entry name" value="CSTF2_hinge"/>
    <property type="match status" value="1"/>
</dbReference>
<dbReference type="Pfam" id="PF14304">
    <property type="entry name" value="CSTF_C"/>
    <property type="match status" value="1"/>
</dbReference>
<dbReference type="InterPro" id="IPR025742">
    <property type="entry name" value="CSTF2_hinge"/>
</dbReference>
<feature type="domain" description="RRM" evidence="5">
    <location>
        <begin position="14"/>
        <end position="92"/>
    </location>
</feature>
<comment type="subcellular location">
    <subcellularLocation>
        <location evidence="1">Nucleus</location>
    </subcellularLocation>
</comment>
<keyword evidence="3" id="KW-0694">RNA-binding</keyword>
<evidence type="ECO:0000313" key="6">
    <source>
        <dbReference type="EMBL" id="KAA8907446.1"/>
    </source>
</evidence>
<dbReference type="GO" id="GO:0005847">
    <property type="term" value="C:mRNA cleavage and polyadenylation specificity factor complex"/>
    <property type="evidence" value="ECO:0007669"/>
    <property type="project" value="TreeGrafter"/>
</dbReference>
<evidence type="ECO:0000256" key="2">
    <source>
        <dbReference type="ARBA" id="ARBA00023242"/>
    </source>
</evidence>
<gene>
    <name evidence="6" type="ORF">FN846DRAFT_696845</name>
</gene>
<dbReference type="InterPro" id="IPR038192">
    <property type="entry name" value="CSTF_C_sf"/>
</dbReference>
<dbReference type="InterPro" id="IPR012677">
    <property type="entry name" value="Nucleotide-bd_a/b_plait_sf"/>
</dbReference>
<proteinExistence type="predicted"/>
<comment type="caution">
    <text evidence="6">The sequence shown here is derived from an EMBL/GenBank/DDBJ whole genome shotgun (WGS) entry which is preliminary data.</text>
</comment>
<reference evidence="6 7" key="1">
    <citation type="submission" date="2019-09" db="EMBL/GenBank/DDBJ databases">
        <title>Draft genome of the ectomycorrhizal ascomycete Sphaerosporella brunnea.</title>
        <authorList>
            <consortium name="DOE Joint Genome Institute"/>
            <person name="Benucci G.M."/>
            <person name="Marozzi G."/>
            <person name="Antonielli L."/>
            <person name="Sanchez S."/>
            <person name="Marco P."/>
            <person name="Wang X."/>
            <person name="Falini L.B."/>
            <person name="Barry K."/>
            <person name="Haridas S."/>
            <person name="Lipzen A."/>
            <person name="Labutti K."/>
            <person name="Grigoriev I.V."/>
            <person name="Murat C."/>
            <person name="Martin F."/>
            <person name="Albertini E."/>
            <person name="Donnini D."/>
            <person name="Bonito G."/>
        </authorList>
    </citation>
    <scope>NUCLEOTIDE SEQUENCE [LARGE SCALE GENOMIC DNA]</scope>
    <source>
        <strain evidence="6 7">Sb_GMNB300</strain>
    </source>
</reference>
<dbReference type="SMART" id="SM00360">
    <property type="entry name" value="RRM"/>
    <property type="match status" value="1"/>
</dbReference>
<keyword evidence="7" id="KW-1185">Reference proteome</keyword>
<dbReference type="FunCoup" id="A0A5J5EY95">
    <property type="interactions" value="101"/>
</dbReference>
<protein>
    <recommendedName>
        <fullName evidence="5">RRM domain-containing protein</fullName>
    </recommendedName>
</protein>
<dbReference type="Gene3D" id="3.30.70.330">
    <property type="match status" value="1"/>
</dbReference>
<evidence type="ECO:0000256" key="3">
    <source>
        <dbReference type="PROSITE-ProRule" id="PRU00176"/>
    </source>
</evidence>
<dbReference type="Pfam" id="PF00076">
    <property type="entry name" value="RRM_1"/>
    <property type="match status" value="1"/>
</dbReference>
<dbReference type="InterPro" id="IPR026896">
    <property type="entry name" value="CSTF_C"/>
</dbReference>
<evidence type="ECO:0000259" key="5">
    <source>
        <dbReference type="PROSITE" id="PS50102"/>
    </source>
</evidence>
<dbReference type="InterPro" id="IPR000504">
    <property type="entry name" value="RRM_dom"/>
</dbReference>
<dbReference type="Proteomes" id="UP000326924">
    <property type="component" value="Unassembled WGS sequence"/>
</dbReference>
<dbReference type="GO" id="GO:0003729">
    <property type="term" value="F:mRNA binding"/>
    <property type="evidence" value="ECO:0007669"/>
    <property type="project" value="TreeGrafter"/>
</dbReference>
<dbReference type="Gene3D" id="1.10.20.70">
    <property type="entry name" value="Transcription termination and cleavage factor, C-terminal domain"/>
    <property type="match status" value="1"/>
</dbReference>
<feature type="region of interest" description="Disordered" evidence="4">
    <location>
        <begin position="198"/>
        <end position="228"/>
    </location>
</feature>
<dbReference type="PANTHER" id="PTHR45735:SF2">
    <property type="entry name" value="CLEAVAGE STIMULATION FACTOR SUBUNIT 2"/>
    <property type="match status" value="1"/>
</dbReference>
<evidence type="ECO:0000256" key="1">
    <source>
        <dbReference type="ARBA" id="ARBA00004123"/>
    </source>
</evidence>